<dbReference type="GO" id="GO:0005737">
    <property type="term" value="C:cytoplasm"/>
    <property type="evidence" value="ECO:0007669"/>
    <property type="project" value="UniProtKB-SubCell"/>
</dbReference>
<evidence type="ECO:0000313" key="8">
    <source>
        <dbReference type="Proteomes" id="UP000799764"/>
    </source>
</evidence>
<feature type="region of interest" description="Disordered" evidence="6">
    <location>
        <begin position="765"/>
        <end position="805"/>
    </location>
</feature>
<organism evidence="7 8">
    <name type="scientific">Karstenula rhodostoma CBS 690.94</name>
    <dbReference type="NCBI Taxonomy" id="1392251"/>
    <lineage>
        <taxon>Eukaryota</taxon>
        <taxon>Fungi</taxon>
        <taxon>Dikarya</taxon>
        <taxon>Ascomycota</taxon>
        <taxon>Pezizomycotina</taxon>
        <taxon>Dothideomycetes</taxon>
        <taxon>Pleosporomycetidae</taxon>
        <taxon>Pleosporales</taxon>
        <taxon>Massarineae</taxon>
        <taxon>Didymosphaeriaceae</taxon>
        <taxon>Karstenula</taxon>
    </lineage>
</organism>
<dbReference type="PANTHER" id="PTHR15651:SF7">
    <property type="entry name" value="ARMADILLO REPEAT-CONTAINING PROTEIN 8"/>
    <property type="match status" value="1"/>
</dbReference>
<evidence type="ECO:0000256" key="3">
    <source>
        <dbReference type="ARBA" id="ARBA00022490"/>
    </source>
</evidence>
<feature type="region of interest" description="Disordered" evidence="6">
    <location>
        <begin position="876"/>
        <end position="917"/>
    </location>
</feature>
<proteinExistence type="predicted"/>
<feature type="compositionally biased region" description="Low complexity" evidence="6">
    <location>
        <begin position="877"/>
        <end position="912"/>
    </location>
</feature>
<dbReference type="SUPFAM" id="SSF48371">
    <property type="entry name" value="ARM repeat"/>
    <property type="match status" value="2"/>
</dbReference>
<protein>
    <submittedName>
        <fullName evidence="7">ARM repeat-containing protein</fullName>
    </submittedName>
</protein>
<dbReference type="GO" id="GO:0005634">
    <property type="term" value="C:nucleus"/>
    <property type="evidence" value="ECO:0007669"/>
    <property type="project" value="UniProtKB-SubCell"/>
</dbReference>
<keyword evidence="8" id="KW-1185">Reference proteome</keyword>
<dbReference type="OrthoDB" id="5559898at2759"/>
<evidence type="ECO:0000256" key="4">
    <source>
        <dbReference type="ARBA" id="ARBA00022737"/>
    </source>
</evidence>
<accession>A0A9P4PF18</accession>
<dbReference type="Pfam" id="PF00514">
    <property type="entry name" value="Arm"/>
    <property type="match status" value="1"/>
</dbReference>
<dbReference type="InterPro" id="IPR000225">
    <property type="entry name" value="Armadillo"/>
</dbReference>
<name>A0A9P4PF18_9PLEO</name>
<feature type="compositionally biased region" description="Basic and acidic residues" evidence="6">
    <location>
        <begin position="77"/>
        <end position="86"/>
    </location>
</feature>
<dbReference type="Gene3D" id="1.25.10.10">
    <property type="entry name" value="Leucine-rich Repeat Variant"/>
    <property type="match status" value="3"/>
</dbReference>
<evidence type="ECO:0000313" key="7">
    <source>
        <dbReference type="EMBL" id="KAF2443830.1"/>
    </source>
</evidence>
<sequence length="1078" mass="117717">MGRSTIPPALLELANPSSPEAQVRALRNLKNEIVGHEQRKELAVVHGVVRPLAGLLRTETRKGGKRRRGGGVANGSGREREEERETVVEWTGEDELRFQATLVVGSLANGGPAFITPLLAGDVLPPLLEALSPNESPSKLLVTTLRTLNQIVDAVAQEKPFWDSSSLLSLSVTHQIYTKPVVESLAEVLAQTSRSRTVYQQISSAAQLITKTCQEEGQKKMLLDAGVLDLLTAKMAAIAALDDPSRRPDSRHGHTEALPRSYLPEILEAISAIIKDSHYNTARFVYSQHIQSLFAWPKGASGTYEGYTGPQASSWDKLIPRLQTLQSKSDPYTKSWPALGSFASSAGEGGSYTRLPSMETLQPSSSRNIISDESETPLFTWLMFAARRGEGRERLAACWLLALLKKFGERWSLSDPSKPTRERHFSYLVIPLVVKMIEEANPNTRYMEKIHMLDPADREEMRFVLERSPLVLAELIASNKTLQSAAVDAKILPVLIQILKKSFDPITTSTKPLWQPRSSAPAVRDPMIDAASSTLGRPGLGVDIVHAYKYRESALLALAAIADSQDGFRKLIIEMGGAPLIIDSLVPFTSDSQSAGANSMTAKDGNPEAVLIAACKVTRSLSRSVSVLRTSLIDHGIAQPVFDLLTHPKVKVQVAATEVITNLVLEVSPMRTEIIEAGALETLCEHCRSANFDLRYGSLWALKHLCLGLPPQMRKKCLDTLEVGWLKQVLNGEPSSKAASSAPLGMGTPNAAGEQVDILNAVDDPHMDVDEEPSSSEDEDTMTDSIPSLRRHQRPGSRYTSATNIRDRLQQIKSDEHDTSLSNERDDIRIQEQALDFVRNFITEEKASGDMIDHLLNEFNRTEFFELLDSKLRPKNAAASSTTTSQTAPSTGTSAPSYWSPSSSRLSPFSTTHPQPAPQPNWAAYPATDLIIATLYILVHLANGRPSHRSLLISQTPLMAHILPLLSHPRRDVRLPCAWFINNLVWEEDSSDAGPTRERALQLRNLGFEEGARGLGRDIDLDVRERAKTAVEQLGKLLGAGVGAGGVGYGSPGHFGEGSGLGGLRGLGGAHRGSWARE</sequence>
<dbReference type="SMART" id="SM00185">
    <property type="entry name" value="ARM"/>
    <property type="match status" value="5"/>
</dbReference>
<dbReference type="InterPro" id="IPR011989">
    <property type="entry name" value="ARM-like"/>
</dbReference>
<feature type="compositionally biased region" description="Acidic residues" evidence="6">
    <location>
        <begin position="769"/>
        <end position="782"/>
    </location>
</feature>
<dbReference type="InterPro" id="IPR016024">
    <property type="entry name" value="ARM-type_fold"/>
</dbReference>
<dbReference type="GO" id="GO:0034657">
    <property type="term" value="C:GID complex"/>
    <property type="evidence" value="ECO:0007669"/>
    <property type="project" value="TreeGrafter"/>
</dbReference>
<keyword evidence="4" id="KW-0677">Repeat</keyword>
<dbReference type="EMBL" id="MU001502">
    <property type="protein sequence ID" value="KAF2443830.1"/>
    <property type="molecule type" value="Genomic_DNA"/>
</dbReference>
<evidence type="ECO:0000256" key="2">
    <source>
        <dbReference type="ARBA" id="ARBA00004496"/>
    </source>
</evidence>
<keyword evidence="5" id="KW-0539">Nucleus</keyword>
<dbReference type="Proteomes" id="UP000799764">
    <property type="component" value="Unassembled WGS sequence"/>
</dbReference>
<dbReference type="AlphaFoldDB" id="A0A9P4PF18"/>
<comment type="subcellular location">
    <subcellularLocation>
        <location evidence="2">Cytoplasm</location>
    </subcellularLocation>
    <subcellularLocation>
        <location evidence="1">Nucleus</location>
    </subcellularLocation>
</comment>
<dbReference type="PANTHER" id="PTHR15651">
    <property type="entry name" value="ARMADILLO REPEAT-CONTAINING PROTEIN 8"/>
    <property type="match status" value="1"/>
</dbReference>
<evidence type="ECO:0000256" key="6">
    <source>
        <dbReference type="SAM" id="MobiDB-lite"/>
    </source>
</evidence>
<reference evidence="7" key="1">
    <citation type="journal article" date="2020" name="Stud. Mycol.">
        <title>101 Dothideomycetes genomes: a test case for predicting lifestyles and emergence of pathogens.</title>
        <authorList>
            <person name="Haridas S."/>
            <person name="Albert R."/>
            <person name="Binder M."/>
            <person name="Bloem J."/>
            <person name="Labutti K."/>
            <person name="Salamov A."/>
            <person name="Andreopoulos B."/>
            <person name="Baker S."/>
            <person name="Barry K."/>
            <person name="Bills G."/>
            <person name="Bluhm B."/>
            <person name="Cannon C."/>
            <person name="Castanera R."/>
            <person name="Culley D."/>
            <person name="Daum C."/>
            <person name="Ezra D."/>
            <person name="Gonzalez J."/>
            <person name="Henrissat B."/>
            <person name="Kuo A."/>
            <person name="Liang C."/>
            <person name="Lipzen A."/>
            <person name="Lutzoni F."/>
            <person name="Magnuson J."/>
            <person name="Mondo S."/>
            <person name="Nolan M."/>
            <person name="Ohm R."/>
            <person name="Pangilinan J."/>
            <person name="Park H.-J."/>
            <person name="Ramirez L."/>
            <person name="Alfaro M."/>
            <person name="Sun H."/>
            <person name="Tritt A."/>
            <person name="Yoshinaga Y."/>
            <person name="Zwiers L.-H."/>
            <person name="Turgeon B."/>
            <person name="Goodwin S."/>
            <person name="Spatafora J."/>
            <person name="Crous P."/>
            <person name="Grigoriev I."/>
        </authorList>
    </citation>
    <scope>NUCLEOTIDE SEQUENCE</scope>
    <source>
        <strain evidence="7">CBS 690.94</strain>
    </source>
</reference>
<feature type="region of interest" description="Disordered" evidence="6">
    <location>
        <begin position="60"/>
        <end position="86"/>
    </location>
</feature>
<keyword evidence="3" id="KW-0963">Cytoplasm</keyword>
<dbReference type="InterPro" id="IPR038739">
    <property type="entry name" value="ARMC8/Vid28"/>
</dbReference>
<evidence type="ECO:0000256" key="1">
    <source>
        <dbReference type="ARBA" id="ARBA00004123"/>
    </source>
</evidence>
<dbReference type="GO" id="GO:0043161">
    <property type="term" value="P:proteasome-mediated ubiquitin-dependent protein catabolic process"/>
    <property type="evidence" value="ECO:0007669"/>
    <property type="project" value="TreeGrafter"/>
</dbReference>
<gene>
    <name evidence="7" type="ORF">P171DRAFT_415595</name>
</gene>
<evidence type="ECO:0000256" key="5">
    <source>
        <dbReference type="ARBA" id="ARBA00023242"/>
    </source>
</evidence>
<comment type="caution">
    <text evidence="7">The sequence shown here is derived from an EMBL/GenBank/DDBJ whole genome shotgun (WGS) entry which is preliminary data.</text>
</comment>